<name>A0ABR9KTQ7_9ACTN</name>
<sequence>MGDGLTRLEPVPGDSGAEFAGSTFGPGGRTLYVNIQSSKGLSFAIWGPWQRGGF</sequence>
<accession>A0ABR9KTQ7</accession>
<gene>
    <name evidence="2" type="ORF">H4W81_008197</name>
</gene>
<reference evidence="2 3" key="1">
    <citation type="submission" date="2020-10" db="EMBL/GenBank/DDBJ databases">
        <title>Sequencing the genomes of 1000 actinobacteria strains.</title>
        <authorList>
            <person name="Klenk H.-P."/>
        </authorList>
    </citation>
    <scope>NUCLEOTIDE SEQUENCE [LARGE SCALE GENOMIC DNA]</scope>
    <source>
        <strain evidence="2 3">DSM 43748</strain>
    </source>
</reference>
<evidence type="ECO:0000313" key="2">
    <source>
        <dbReference type="EMBL" id="MBE1565418.1"/>
    </source>
</evidence>
<evidence type="ECO:0000313" key="3">
    <source>
        <dbReference type="Proteomes" id="UP000661607"/>
    </source>
</evidence>
<proteinExistence type="predicted"/>
<keyword evidence="3" id="KW-1185">Reference proteome</keyword>
<dbReference type="EMBL" id="JADBEF010000001">
    <property type="protein sequence ID" value="MBE1565418.1"/>
    <property type="molecule type" value="Genomic_DNA"/>
</dbReference>
<comment type="caution">
    <text evidence="2">The sequence shown here is derived from an EMBL/GenBank/DDBJ whole genome shotgun (WGS) entry which is preliminary data.</text>
</comment>
<dbReference type="Proteomes" id="UP000661607">
    <property type="component" value="Unassembled WGS sequence"/>
</dbReference>
<evidence type="ECO:0000256" key="1">
    <source>
        <dbReference type="SAM" id="MobiDB-lite"/>
    </source>
</evidence>
<dbReference type="RefSeq" id="WP_192781485.1">
    <property type="nucleotide sequence ID" value="NZ_BAAASY010000005.1"/>
</dbReference>
<feature type="region of interest" description="Disordered" evidence="1">
    <location>
        <begin position="1"/>
        <end position="25"/>
    </location>
</feature>
<organism evidence="2 3">
    <name type="scientific">Nonomuraea africana</name>
    <dbReference type="NCBI Taxonomy" id="46171"/>
    <lineage>
        <taxon>Bacteria</taxon>
        <taxon>Bacillati</taxon>
        <taxon>Actinomycetota</taxon>
        <taxon>Actinomycetes</taxon>
        <taxon>Streptosporangiales</taxon>
        <taxon>Streptosporangiaceae</taxon>
        <taxon>Nonomuraea</taxon>
    </lineage>
</organism>
<protein>
    <submittedName>
        <fullName evidence="2">Secreted PhoX family phosphatase</fullName>
    </submittedName>
</protein>